<dbReference type="EMBL" id="BMDU01000002">
    <property type="protein sequence ID" value="GFZ86162.1"/>
    <property type="molecule type" value="Genomic_DNA"/>
</dbReference>
<comment type="caution">
    <text evidence="2">The sequence shown here is derived from an EMBL/GenBank/DDBJ whole genome shotgun (WGS) entry which is preliminary data.</text>
</comment>
<protein>
    <submittedName>
        <fullName evidence="2">Uncharacterized protein</fullName>
    </submittedName>
</protein>
<feature type="compositionally biased region" description="Low complexity" evidence="1">
    <location>
        <begin position="313"/>
        <end position="326"/>
    </location>
</feature>
<reference evidence="3" key="1">
    <citation type="journal article" date="2019" name="Int. J. Syst. Evol. Microbiol.">
        <title>The Global Catalogue of Microorganisms (GCM) 10K type strain sequencing project: providing services to taxonomists for standard genome sequencing and annotation.</title>
        <authorList>
            <consortium name="The Broad Institute Genomics Platform"/>
            <consortium name="The Broad Institute Genome Sequencing Center for Infectious Disease"/>
            <person name="Wu L."/>
            <person name="Ma J."/>
        </authorList>
    </citation>
    <scope>NUCLEOTIDE SEQUENCE [LARGE SCALE GENOMIC DNA]</scope>
    <source>
        <strain evidence="3">CCM 7327</strain>
    </source>
</reference>
<organism evidence="2 3">
    <name type="scientific">Sphingobium fuliginis (strain ATCC 27551)</name>
    <dbReference type="NCBI Taxonomy" id="336203"/>
    <lineage>
        <taxon>Bacteria</taxon>
        <taxon>Pseudomonadati</taxon>
        <taxon>Pseudomonadota</taxon>
        <taxon>Alphaproteobacteria</taxon>
        <taxon>Sphingomonadales</taxon>
        <taxon>Sphingomonadaceae</taxon>
        <taxon>Sphingobium</taxon>
    </lineage>
</organism>
<evidence type="ECO:0000313" key="3">
    <source>
        <dbReference type="Proteomes" id="UP000628109"/>
    </source>
</evidence>
<dbReference type="RefSeq" id="WP_130029867.1">
    <property type="nucleotide sequence ID" value="NZ_BMDU01000002.1"/>
</dbReference>
<gene>
    <name evidence="2" type="ORF">GCM10019071_14420</name>
</gene>
<name>A0ABQ1EU50_SPHSA</name>
<evidence type="ECO:0000256" key="1">
    <source>
        <dbReference type="SAM" id="MobiDB-lite"/>
    </source>
</evidence>
<evidence type="ECO:0000313" key="2">
    <source>
        <dbReference type="EMBL" id="GFZ86162.1"/>
    </source>
</evidence>
<proteinExistence type="predicted"/>
<keyword evidence="3" id="KW-1185">Reference proteome</keyword>
<accession>A0ABQ1EU50</accession>
<dbReference type="Proteomes" id="UP000628109">
    <property type="component" value="Unassembled WGS sequence"/>
</dbReference>
<feature type="region of interest" description="Disordered" evidence="1">
    <location>
        <begin position="304"/>
        <end position="327"/>
    </location>
</feature>
<sequence length="1621" mass="173736">MTEPVNVECTAIPDGVVGPAAGQMLRVSVVLTPHPDAAGAIELKDWPSEIPTLAFELQLGATVETLKPVKGARFEFDPPEATEKVSEAAKDFWTDTWQDDDIRDAYYELLGATPVSAKVGAYGYAQIAELARTRFETGVEVGLLSAAYHRDKARGAAAEAGSLFDTSALSAIALARLENPNDPTVLLADAEGLMQRSVFYDLPVGDGIDAALAGARQAGSDFGLGAGTQTAALMRVLEERLTASTKAIRAARANDGTIAADGAGAAASWAPFAPIEPETAHDVTPNGQLARLFDVRYDETRFGRSVAPAQPTPLDDAQAAGDAAPEPEADPVRVALAAYDQAMQTDAERGAVQAPDPNIETPKQVAARHVAAFQAHPTLRKFVKLIVDVFVPLAAVPAELVTARAGVVAVTVVGRGQSTRRSATAFQLLTDASGPLFEPAPEAEFGGHPSAALVPSLPLYRGVVQLSIGLNGKSPGEDGHKPRFRLEVIDALASIASLRRSLQVAVGASRKGLPAAQAVYEEPGLRTRGLMLLDLEAIVPFKVAEDRRAEKRQPTHLYYAEDLVDGYRLDVVAPDGKAFPAGARKLRYSRIDSVSDRQTYLYAATEARDEGYIAPGARSWFTKDEAGAIEKNLIVSEQLLCWSGDNIGLPALAHDRRDTESPPPAHQLPVTIRYDMAPTSVPGPILRVAGRYRYMLRARKLNGSSVDVRRSEALAPRYSVGDRSDARGYLFAPVEKAPVPVVLVADDQVLNVAELGDDQPASETMLVAQDQRMSRYLVVPRIGFDLAEQQGQFDPMPMRLGETEPMAQARAEHAATFGCYGMLVRDANTGEFPKRSSGSAIGAVASHSDRHAAALRFKLQAPATTPPAAPYFVDNSLKFLAARLVPTKATTHFAIDPTAGTGEVAFWPEDPAAPANSLGGFRPEAVRPVLLEVVGARPGELSRIEPGETEISDSGRKLTVPLLRVHVGAGDTFDLELWLNRTSEHLLANAMARNAVSSTAKLTLGAGDADPATPGDVGFSAADALWRELRTHRRIGVLHDVMRFRIEQVAPLPLRVPSFRAFGCVHAQSAEAWAAVAGEATHVDAANADSLFSWGTLLIDRKTTGALWAEAFWLEDDPARVRQRSTNAEDFDEIDQLGLWNYRPEPDSGRLFTIDQVAAVPATSGETPADYTRRANLLSLVTDEGGRRRSLAAEFQCYKARRLLVRLLARSRFASPAPEGDSERSTIASASRADTVAALSDGRIATLVWGDSSPLPGTAMVWLAATRRPPPPKLMKDQGSIYQRRLTAVAGGDAAGGSGKALSHCYRLWLGDDWFASGEGEQLAIVCRERAQRPPDWLLSQLSRWGGDMTMKPSQVLRPADTEGIDPSYLDPSQIRNARIVDAVVPGPGGRPPGAPPEPHDVKLALLTPQFHSGAGRWYCDIEFAQVAAFRVTLKLSVARYQPHALPGIQLSEPVAADAFVLHQPWTFTATRTANGIEVAAMGPAYVGRAPMTSELTGVTGQDIEHSVSTPLIVAELERLDDAGSRPMPVRGSQGRRIATNNLAPGVRTELGYGNDRHPGVTAGCTRWSMRLDLPPGPSEDRLAVRVSLATAHANSLAAKKEARDGALIYLPEPIVVSLPV</sequence>